<sequence length="191" mass="22486">MNRNLCSSPPRLHYEENDEDLTPDLSSEDENHQLHSEGSVVNNIINRRRKMRQDIHNPSSSPISKSKIQYDISKQSRRAIRDSRLLNNRGDMSQYVMDKEWEKSLNQLNEEAEKHAIKEDYINDILDDLSVHSNQSVPSNAPSDEPHRDKSDSSSDYNELLHFLEQQEEYERWLEDEQRQIEAMMETFNIG</sequence>
<evidence type="ECO:0000313" key="3">
    <source>
        <dbReference type="Proteomes" id="UP000243052"/>
    </source>
</evidence>
<feature type="compositionally biased region" description="Basic and acidic residues" evidence="1">
    <location>
        <begin position="144"/>
        <end position="153"/>
    </location>
</feature>
<gene>
    <name evidence="2" type="ORF">AW171_hschr84675</name>
</gene>
<proteinExistence type="predicted"/>
<feature type="compositionally biased region" description="Polar residues" evidence="1">
    <location>
        <begin position="132"/>
        <end position="142"/>
    </location>
</feature>
<dbReference type="GeneID" id="28725985"/>
<feature type="compositionally biased region" description="Acidic residues" evidence="1">
    <location>
        <begin position="16"/>
        <end position="28"/>
    </location>
</feature>
<evidence type="ECO:0000313" key="2">
    <source>
        <dbReference type="EMBL" id="AMD22625.1"/>
    </source>
</evidence>
<reference evidence="2 3" key="1">
    <citation type="submission" date="2016-01" db="EMBL/GenBank/DDBJ databases">
        <title>Genome sequence of the yeast Holleya sinecauda.</title>
        <authorList>
            <person name="Dietrich F.S."/>
        </authorList>
    </citation>
    <scope>NUCLEOTIDE SEQUENCE [LARGE SCALE GENOMIC DNA]</scope>
    <source>
        <strain evidence="2 3">ATCC 58844</strain>
    </source>
</reference>
<organism evidence="2 3">
    <name type="scientific">Eremothecium sinecaudum</name>
    <dbReference type="NCBI Taxonomy" id="45286"/>
    <lineage>
        <taxon>Eukaryota</taxon>
        <taxon>Fungi</taxon>
        <taxon>Dikarya</taxon>
        <taxon>Ascomycota</taxon>
        <taxon>Saccharomycotina</taxon>
        <taxon>Saccharomycetes</taxon>
        <taxon>Saccharomycetales</taxon>
        <taxon>Saccharomycetaceae</taxon>
        <taxon>Eremothecium</taxon>
    </lineage>
</organism>
<dbReference type="AlphaFoldDB" id="A0A0X8HWC5"/>
<name>A0A0X8HWC5_9SACH</name>
<protein>
    <submittedName>
        <fullName evidence="2">HHL145Cp</fullName>
    </submittedName>
</protein>
<feature type="region of interest" description="Disordered" evidence="1">
    <location>
        <begin position="1"/>
        <end position="76"/>
    </location>
</feature>
<accession>A0A0X8HWC5</accession>
<feature type="compositionally biased region" description="Low complexity" evidence="1">
    <location>
        <begin position="58"/>
        <end position="67"/>
    </location>
</feature>
<dbReference type="OrthoDB" id="4068984at2759"/>
<dbReference type="Proteomes" id="UP000243052">
    <property type="component" value="Chromosome viii"/>
</dbReference>
<keyword evidence="3" id="KW-1185">Reference proteome</keyword>
<dbReference type="RefSeq" id="XP_017989621.1">
    <property type="nucleotide sequence ID" value="XM_018134107.1"/>
</dbReference>
<dbReference type="EMBL" id="CP014248">
    <property type="protein sequence ID" value="AMD22625.1"/>
    <property type="molecule type" value="Genomic_DNA"/>
</dbReference>
<evidence type="ECO:0000256" key="1">
    <source>
        <dbReference type="SAM" id="MobiDB-lite"/>
    </source>
</evidence>
<feature type="region of interest" description="Disordered" evidence="1">
    <location>
        <begin position="132"/>
        <end position="159"/>
    </location>
</feature>